<dbReference type="EMBL" id="FNFH01000001">
    <property type="protein sequence ID" value="SDJ60016.1"/>
    <property type="molecule type" value="Genomic_DNA"/>
</dbReference>
<keyword evidence="3" id="KW-1185">Reference proteome</keyword>
<sequence length="154" mass="16889">MMTRGWVAFLFWAVVISGCDRGSAGLATLDGGSIDTTGKILLVNYWAEWCKPCREEIPELNRFDREHENVLVLGVNYDAPAPERSRAQAQELGIEFPVLASDPSATWGRQRPEVLPTTLVIDSDGRWVTTLVGPQTEEDLQRAVASLSSAGEAD</sequence>
<dbReference type="OrthoDB" id="9796554at2"/>
<evidence type="ECO:0000313" key="3">
    <source>
        <dbReference type="Proteomes" id="UP000199305"/>
    </source>
</evidence>
<dbReference type="CDD" id="cd02966">
    <property type="entry name" value="TlpA_like_family"/>
    <property type="match status" value="1"/>
</dbReference>
<dbReference type="Proteomes" id="UP000199305">
    <property type="component" value="Unassembled WGS sequence"/>
</dbReference>
<dbReference type="STRING" id="658219.SAMN05216212_0370"/>
<dbReference type="InterPro" id="IPR000866">
    <property type="entry name" value="AhpC/TSA"/>
</dbReference>
<dbReference type="GO" id="GO:0016209">
    <property type="term" value="F:antioxidant activity"/>
    <property type="evidence" value="ECO:0007669"/>
    <property type="project" value="InterPro"/>
</dbReference>
<dbReference type="PANTHER" id="PTHR42852:SF18">
    <property type="entry name" value="CHROMOSOME UNDETERMINED SCAFFOLD_47, WHOLE GENOME SHOTGUN SEQUENCE"/>
    <property type="match status" value="1"/>
</dbReference>
<evidence type="ECO:0000259" key="1">
    <source>
        <dbReference type="PROSITE" id="PS51352"/>
    </source>
</evidence>
<dbReference type="GO" id="GO:0016491">
    <property type="term" value="F:oxidoreductase activity"/>
    <property type="evidence" value="ECO:0007669"/>
    <property type="project" value="InterPro"/>
</dbReference>
<dbReference type="SUPFAM" id="SSF52833">
    <property type="entry name" value="Thioredoxin-like"/>
    <property type="match status" value="1"/>
</dbReference>
<proteinExistence type="predicted"/>
<dbReference type="PANTHER" id="PTHR42852">
    <property type="entry name" value="THIOL:DISULFIDE INTERCHANGE PROTEIN DSBE"/>
    <property type="match status" value="1"/>
</dbReference>
<dbReference type="PROSITE" id="PS51352">
    <property type="entry name" value="THIOREDOXIN_2"/>
    <property type="match status" value="1"/>
</dbReference>
<dbReference type="RefSeq" id="WP_091507150.1">
    <property type="nucleotide sequence ID" value="NZ_FNFH01000001.1"/>
</dbReference>
<dbReference type="Pfam" id="PF00578">
    <property type="entry name" value="AhpC-TSA"/>
    <property type="match status" value="1"/>
</dbReference>
<dbReference type="Gene3D" id="3.40.30.10">
    <property type="entry name" value="Glutaredoxin"/>
    <property type="match status" value="1"/>
</dbReference>
<accession>A0A1G8V1P0</accession>
<dbReference type="InterPro" id="IPR050553">
    <property type="entry name" value="Thioredoxin_ResA/DsbE_sf"/>
</dbReference>
<feature type="domain" description="Thioredoxin" evidence="1">
    <location>
        <begin position="2"/>
        <end position="149"/>
    </location>
</feature>
<keyword evidence="2" id="KW-0413">Isomerase</keyword>
<dbReference type="PROSITE" id="PS51257">
    <property type="entry name" value="PROKAR_LIPOPROTEIN"/>
    <property type="match status" value="1"/>
</dbReference>
<dbReference type="InterPro" id="IPR013766">
    <property type="entry name" value="Thioredoxin_domain"/>
</dbReference>
<name>A0A1G8V1P0_9GAMM</name>
<evidence type="ECO:0000313" key="2">
    <source>
        <dbReference type="EMBL" id="SDJ60016.1"/>
    </source>
</evidence>
<protein>
    <submittedName>
        <fullName evidence="2">Thiol-disulfide isomerase or thioredoxin</fullName>
    </submittedName>
</protein>
<reference evidence="3" key="1">
    <citation type="submission" date="2016-10" db="EMBL/GenBank/DDBJ databases">
        <authorList>
            <person name="Varghese N."/>
            <person name="Submissions S."/>
        </authorList>
    </citation>
    <scope>NUCLEOTIDE SEQUENCE [LARGE SCALE GENOMIC DNA]</scope>
    <source>
        <strain evidence="3">CGMCC 1.10658</strain>
    </source>
</reference>
<dbReference type="InterPro" id="IPR036249">
    <property type="entry name" value="Thioredoxin-like_sf"/>
</dbReference>
<organism evidence="2 3">
    <name type="scientific">Microbulbifer yueqingensis</name>
    <dbReference type="NCBI Taxonomy" id="658219"/>
    <lineage>
        <taxon>Bacteria</taxon>
        <taxon>Pseudomonadati</taxon>
        <taxon>Pseudomonadota</taxon>
        <taxon>Gammaproteobacteria</taxon>
        <taxon>Cellvibrionales</taxon>
        <taxon>Microbulbiferaceae</taxon>
        <taxon>Microbulbifer</taxon>
    </lineage>
</organism>
<dbReference type="GO" id="GO:0016853">
    <property type="term" value="F:isomerase activity"/>
    <property type="evidence" value="ECO:0007669"/>
    <property type="project" value="UniProtKB-KW"/>
</dbReference>
<gene>
    <name evidence="2" type="ORF">SAMN05216212_0370</name>
</gene>
<dbReference type="AlphaFoldDB" id="A0A1G8V1P0"/>